<dbReference type="GO" id="GO:0003677">
    <property type="term" value="F:DNA binding"/>
    <property type="evidence" value="ECO:0007669"/>
    <property type="project" value="InterPro"/>
</dbReference>
<dbReference type="AlphaFoldDB" id="K1RBU6"/>
<proteinExistence type="predicted"/>
<dbReference type="HOGENOM" id="CLU_772209_0_0_1"/>
<accession>K1RBU6</accession>
<gene>
    <name evidence="2" type="ORF">CGI_10024927</name>
</gene>
<sequence>MCSTTSNNLDQGTGLKKQQKTRTSTTRKLAHSPGPVTNLFHIIGSSFDVLNNENNQFPQYQDVSFQPDEMVGEFGYNNTSTCSTSSFPVQPLINVLVNPATLRTAEMKALTAKNPAIYLLSKVLDLVFSEEELRNTKGARGLDKHKMDALKEYMFSKCQSLQIEHLRPIIFNTTIQNKIGNIRQKKSCVKGSTPGIFSRNQPTNVSAVRTPINGSGSVLKTQIQQILANQNEIIQQLNTVKKDVKEIKEWKKENWKPMNLFNTVKDAFLNGQQSNNLSWNCSKSLAAIKQYFTSQKEAANRQMKNKTEIHKKRQATYERKKEGHALHAASGCWLKAVGSVKNQEPPNVDPTHSWVLNED</sequence>
<protein>
    <submittedName>
        <fullName evidence="2">Uncharacterized protein</fullName>
    </submittedName>
</protein>
<organism evidence="2">
    <name type="scientific">Magallana gigas</name>
    <name type="common">Pacific oyster</name>
    <name type="synonym">Crassostrea gigas</name>
    <dbReference type="NCBI Taxonomy" id="29159"/>
    <lineage>
        <taxon>Eukaryota</taxon>
        <taxon>Metazoa</taxon>
        <taxon>Spiralia</taxon>
        <taxon>Lophotrochozoa</taxon>
        <taxon>Mollusca</taxon>
        <taxon>Bivalvia</taxon>
        <taxon>Autobranchia</taxon>
        <taxon>Pteriomorphia</taxon>
        <taxon>Ostreida</taxon>
        <taxon>Ostreoidea</taxon>
        <taxon>Ostreidae</taxon>
        <taxon>Magallana</taxon>
    </lineage>
</organism>
<evidence type="ECO:0000313" key="2">
    <source>
        <dbReference type="EMBL" id="EKC41084.1"/>
    </source>
</evidence>
<dbReference type="PROSITE" id="PS51457">
    <property type="entry name" value="BEN"/>
    <property type="match status" value="1"/>
</dbReference>
<feature type="region of interest" description="Disordered" evidence="1">
    <location>
        <begin position="1"/>
        <end position="32"/>
    </location>
</feature>
<dbReference type="InParanoid" id="K1RBU6"/>
<feature type="compositionally biased region" description="Polar residues" evidence="1">
    <location>
        <begin position="1"/>
        <end position="11"/>
    </location>
</feature>
<evidence type="ECO:0000256" key="1">
    <source>
        <dbReference type="SAM" id="MobiDB-lite"/>
    </source>
</evidence>
<dbReference type="InterPro" id="IPR018379">
    <property type="entry name" value="BEN_domain"/>
</dbReference>
<reference evidence="2" key="1">
    <citation type="journal article" date="2012" name="Nature">
        <title>The oyster genome reveals stress adaptation and complexity of shell formation.</title>
        <authorList>
            <person name="Zhang G."/>
            <person name="Fang X."/>
            <person name="Guo X."/>
            <person name="Li L."/>
            <person name="Luo R."/>
            <person name="Xu F."/>
            <person name="Yang P."/>
            <person name="Zhang L."/>
            <person name="Wang X."/>
            <person name="Qi H."/>
            <person name="Xiong Z."/>
            <person name="Que H."/>
            <person name="Xie Y."/>
            <person name="Holland P.W."/>
            <person name="Paps J."/>
            <person name="Zhu Y."/>
            <person name="Wu F."/>
            <person name="Chen Y."/>
            <person name="Wang J."/>
            <person name="Peng C."/>
            <person name="Meng J."/>
            <person name="Yang L."/>
            <person name="Liu J."/>
            <person name="Wen B."/>
            <person name="Zhang N."/>
            <person name="Huang Z."/>
            <person name="Zhu Q."/>
            <person name="Feng Y."/>
            <person name="Mount A."/>
            <person name="Hedgecock D."/>
            <person name="Xu Z."/>
            <person name="Liu Y."/>
            <person name="Domazet-Loso T."/>
            <person name="Du Y."/>
            <person name="Sun X."/>
            <person name="Zhang S."/>
            <person name="Liu B."/>
            <person name="Cheng P."/>
            <person name="Jiang X."/>
            <person name="Li J."/>
            <person name="Fan D."/>
            <person name="Wang W."/>
            <person name="Fu W."/>
            <person name="Wang T."/>
            <person name="Wang B."/>
            <person name="Zhang J."/>
            <person name="Peng Z."/>
            <person name="Li Y."/>
            <person name="Li N."/>
            <person name="Wang J."/>
            <person name="Chen M."/>
            <person name="He Y."/>
            <person name="Tan F."/>
            <person name="Song X."/>
            <person name="Zheng Q."/>
            <person name="Huang R."/>
            <person name="Yang H."/>
            <person name="Du X."/>
            <person name="Chen L."/>
            <person name="Yang M."/>
            <person name="Gaffney P.M."/>
            <person name="Wang S."/>
            <person name="Luo L."/>
            <person name="She Z."/>
            <person name="Ming Y."/>
            <person name="Huang W."/>
            <person name="Zhang S."/>
            <person name="Huang B."/>
            <person name="Zhang Y."/>
            <person name="Qu T."/>
            <person name="Ni P."/>
            <person name="Miao G."/>
            <person name="Wang J."/>
            <person name="Wang Q."/>
            <person name="Steinberg C.E."/>
            <person name="Wang H."/>
            <person name="Li N."/>
            <person name="Qian L."/>
            <person name="Zhang G."/>
            <person name="Li Y."/>
            <person name="Yang H."/>
            <person name="Liu X."/>
            <person name="Wang J."/>
            <person name="Yin Y."/>
            <person name="Wang J."/>
        </authorList>
    </citation>
    <scope>NUCLEOTIDE SEQUENCE [LARGE SCALE GENOMIC DNA]</scope>
    <source>
        <strain evidence="2">05x7-T-G4-1.051#20</strain>
    </source>
</reference>
<name>K1RBU6_MAGGI</name>
<dbReference type="EMBL" id="JH817887">
    <property type="protein sequence ID" value="EKC41084.1"/>
    <property type="molecule type" value="Genomic_DNA"/>
</dbReference>